<proteinExistence type="predicted"/>
<comment type="caution">
    <text evidence="3">The sequence shown here is derived from an EMBL/GenBank/DDBJ whole genome shotgun (WGS) entry which is preliminary data.</text>
</comment>
<accession>A0ABS2F2V6</accession>
<protein>
    <recommendedName>
        <fullName evidence="2">ATP-grasp domain-containing protein</fullName>
    </recommendedName>
</protein>
<dbReference type="PROSITE" id="PS50975">
    <property type="entry name" value="ATP_GRASP"/>
    <property type="match status" value="1"/>
</dbReference>
<dbReference type="Proteomes" id="UP000712527">
    <property type="component" value="Unassembled WGS sequence"/>
</dbReference>
<dbReference type="RefSeq" id="WP_204793227.1">
    <property type="nucleotide sequence ID" value="NZ_JACSNQ010000007.1"/>
</dbReference>
<organism evidence="3 4">
    <name type="scientific">Olsenella profusa</name>
    <dbReference type="NCBI Taxonomy" id="138595"/>
    <lineage>
        <taxon>Bacteria</taxon>
        <taxon>Bacillati</taxon>
        <taxon>Actinomycetota</taxon>
        <taxon>Coriobacteriia</taxon>
        <taxon>Coriobacteriales</taxon>
        <taxon>Atopobiaceae</taxon>
        <taxon>Olsenella</taxon>
    </lineage>
</organism>
<evidence type="ECO:0000313" key="4">
    <source>
        <dbReference type="Proteomes" id="UP000712527"/>
    </source>
</evidence>
<dbReference type="InterPro" id="IPR011761">
    <property type="entry name" value="ATP-grasp"/>
</dbReference>
<evidence type="ECO:0000256" key="1">
    <source>
        <dbReference type="PROSITE-ProRule" id="PRU00409"/>
    </source>
</evidence>
<sequence>MASRPEGVDAASLPQLIQPVILGADYSAYAYVRAFREAYGVRSRIYASFDVKSISRTRFADYHVVDGIDTEEVLLATLERVGEELCDAGRVPFLVTCGDFYARIVSEHKAELERWFYTPVVDFSVLDFVTQKENFYRTCDEVGVAYPKTRFLDCSDAAGVADDSGFSYPLVAKPSNSAAYHYAEFPGKKKVYYVDDPSELRSVYSELQRSCYDESLIVQEYVGGGDSHMHAVYLYADASSNLSFCVCGHVGLEDHAPGAIGNAVAMAGEKNPELEAAAARFVRRVGYHGMGTFDAKWDARSGEYKFLEMNARPGRSSWIVLLAGVNFAKVQVEDVVLGRAPGRLSVSTDWVYVAVPRAVIERCMPEGELKQRILAAYRDGTASFALDWRGGRDSLAQRLWASANFYHQVSKFKRYLPKGDQA</sequence>
<dbReference type="InterPro" id="IPR005479">
    <property type="entry name" value="CPAse_ATP-bd"/>
</dbReference>
<evidence type="ECO:0000259" key="2">
    <source>
        <dbReference type="PROSITE" id="PS50975"/>
    </source>
</evidence>
<dbReference type="EMBL" id="JACSNQ010000007">
    <property type="protein sequence ID" value="MBM6774882.1"/>
    <property type="molecule type" value="Genomic_DNA"/>
</dbReference>
<keyword evidence="1" id="KW-0067">ATP-binding</keyword>
<keyword evidence="4" id="KW-1185">Reference proteome</keyword>
<reference evidence="3 4" key="1">
    <citation type="journal article" date="2021" name="Sci. Rep.">
        <title>The distribution of antibiotic resistance genes in chicken gut microbiota commensals.</title>
        <authorList>
            <person name="Juricova H."/>
            <person name="Matiasovicova J."/>
            <person name="Kubasova T."/>
            <person name="Cejkova D."/>
            <person name="Rychlik I."/>
        </authorList>
    </citation>
    <scope>NUCLEOTIDE SEQUENCE [LARGE SCALE GENOMIC DNA]</scope>
    <source>
        <strain evidence="3 4">An794</strain>
    </source>
</reference>
<gene>
    <name evidence="3" type="ORF">H9X80_04930</name>
</gene>
<name>A0ABS2F2V6_9ACTN</name>
<dbReference type="Pfam" id="PF02786">
    <property type="entry name" value="CPSase_L_D2"/>
    <property type="match status" value="1"/>
</dbReference>
<dbReference type="SUPFAM" id="SSF56059">
    <property type="entry name" value="Glutathione synthetase ATP-binding domain-like"/>
    <property type="match status" value="1"/>
</dbReference>
<dbReference type="Gene3D" id="3.30.470.20">
    <property type="entry name" value="ATP-grasp fold, B domain"/>
    <property type="match status" value="1"/>
</dbReference>
<evidence type="ECO:0000313" key="3">
    <source>
        <dbReference type="EMBL" id="MBM6774882.1"/>
    </source>
</evidence>
<keyword evidence="1" id="KW-0547">Nucleotide-binding</keyword>
<feature type="domain" description="ATP-grasp" evidence="2">
    <location>
        <begin position="136"/>
        <end position="336"/>
    </location>
</feature>